<dbReference type="Proteomes" id="UP000252182">
    <property type="component" value="Chromosome"/>
</dbReference>
<dbReference type="CDD" id="cd00754">
    <property type="entry name" value="Ubl_MoaD"/>
    <property type="match status" value="1"/>
</dbReference>
<dbReference type="RefSeq" id="WP_114562816.1">
    <property type="nucleotide sequence ID" value="NZ_CP031124.1"/>
</dbReference>
<dbReference type="EMBL" id="CP031124">
    <property type="protein sequence ID" value="AXF85645.1"/>
    <property type="molecule type" value="Genomic_DNA"/>
</dbReference>
<name>A0A345DBA7_9BURK</name>
<evidence type="ECO:0000313" key="1">
    <source>
        <dbReference type="EMBL" id="AXF85645.1"/>
    </source>
</evidence>
<dbReference type="Gene3D" id="3.10.20.30">
    <property type="match status" value="1"/>
</dbReference>
<gene>
    <name evidence="1" type="ORF">DTO96_101376</name>
</gene>
<sequence length="82" mass="9039">MIHIQYFGALHDQLGCASEQLAWTGGTSQQLLTALRERGEPWFSALQTDRIFKIAVNRVLKHEVVDIHDGDDVGILPPVTGG</sequence>
<proteinExistence type="predicted"/>
<organism evidence="1 2">
    <name type="scientific">Ephemeroptericola cinctiostellae</name>
    <dbReference type="NCBI Taxonomy" id="2268024"/>
    <lineage>
        <taxon>Bacteria</taxon>
        <taxon>Pseudomonadati</taxon>
        <taxon>Pseudomonadota</taxon>
        <taxon>Betaproteobacteria</taxon>
        <taxon>Burkholderiales</taxon>
        <taxon>Burkholderiaceae</taxon>
        <taxon>Ephemeroptericola</taxon>
    </lineage>
</organism>
<dbReference type="AlphaFoldDB" id="A0A345DBA7"/>
<dbReference type="KEGG" id="hyf:DTO96_101376"/>
<reference evidence="2" key="1">
    <citation type="submission" date="2018-07" db="EMBL/GenBank/DDBJ databases">
        <authorList>
            <person name="Kim H."/>
        </authorList>
    </citation>
    <scope>NUCLEOTIDE SEQUENCE [LARGE SCALE GENOMIC DNA]</scope>
    <source>
        <strain evidence="2">F02</strain>
    </source>
</reference>
<evidence type="ECO:0000313" key="2">
    <source>
        <dbReference type="Proteomes" id="UP000252182"/>
    </source>
</evidence>
<dbReference type="InterPro" id="IPR003749">
    <property type="entry name" value="ThiS/MoaD-like"/>
</dbReference>
<dbReference type="SUPFAM" id="SSF54285">
    <property type="entry name" value="MoaD/ThiS"/>
    <property type="match status" value="1"/>
</dbReference>
<keyword evidence="2" id="KW-1185">Reference proteome</keyword>
<dbReference type="OrthoDB" id="9801945at2"/>
<dbReference type="InterPro" id="IPR012675">
    <property type="entry name" value="Beta-grasp_dom_sf"/>
</dbReference>
<protein>
    <recommendedName>
        <fullName evidence="3">Molybdopterin synthase sulfur carrier subunit</fullName>
    </recommendedName>
</protein>
<accession>A0A345DBA7</accession>
<dbReference type="InterPro" id="IPR016155">
    <property type="entry name" value="Mopterin_synth/thiamin_S_b"/>
</dbReference>
<dbReference type="Pfam" id="PF02597">
    <property type="entry name" value="ThiS"/>
    <property type="match status" value="1"/>
</dbReference>
<evidence type="ECO:0008006" key="3">
    <source>
        <dbReference type="Google" id="ProtNLM"/>
    </source>
</evidence>